<accession>A0A7Y4LAF8</accession>
<gene>
    <name evidence="1" type="ORF">HKX40_07300</name>
</gene>
<dbReference type="RefSeq" id="WP_171588922.1">
    <property type="nucleotide sequence ID" value="NZ_JABGBO010000007.1"/>
</dbReference>
<dbReference type="Proteomes" id="UP000541421">
    <property type="component" value="Unassembled WGS sequence"/>
</dbReference>
<evidence type="ECO:0000313" key="2">
    <source>
        <dbReference type="Proteomes" id="UP000541421"/>
    </source>
</evidence>
<evidence type="ECO:0000313" key="1">
    <source>
        <dbReference type="EMBL" id="NOL49940.1"/>
    </source>
</evidence>
<organism evidence="1 2">
    <name type="scientific">Pelistega europaea</name>
    <dbReference type="NCBI Taxonomy" id="106147"/>
    <lineage>
        <taxon>Bacteria</taxon>
        <taxon>Pseudomonadati</taxon>
        <taxon>Pseudomonadota</taxon>
        <taxon>Betaproteobacteria</taxon>
        <taxon>Burkholderiales</taxon>
        <taxon>Alcaligenaceae</taxon>
        <taxon>Pelistega</taxon>
    </lineage>
</organism>
<protein>
    <recommendedName>
        <fullName evidence="3">DUF403 domain-containing protein</fullName>
    </recommendedName>
</protein>
<keyword evidence="2" id="KW-1185">Reference proteome</keyword>
<sequence length="200" mass="23123">MTLLLSTAGDLFWLGRYMQRTVRLYQRFFGREGVTAQTYVNAMGLDIQDNKLDDLATHMRTHELPQYFERVNDNVQTVRGVIDQDAYDLFNTVNRLRQAGSQRAACFQLQACHMAMQAQEPMVSLFWQLGDAVETLDEHIRFGDSNPGHFRQLALVATGLPNNTAWDELKQPAQAMVFNMDVQEFRRWLDRVNELFEDGV</sequence>
<proteinExistence type="predicted"/>
<dbReference type="AlphaFoldDB" id="A0A7Y4LAF8"/>
<dbReference type="EMBL" id="JABGBO010000007">
    <property type="protein sequence ID" value="NOL49940.1"/>
    <property type="molecule type" value="Genomic_DNA"/>
</dbReference>
<evidence type="ECO:0008006" key="3">
    <source>
        <dbReference type="Google" id="ProtNLM"/>
    </source>
</evidence>
<reference evidence="1 2" key="1">
    <citation type="submission" date="2020-05" db="EMBL/GenBank/DDBJ databases">
        <authorList>
            <person name="Niu N."/>
        </authorList>
    </citation>
    <scope>NUCLEOTIDE SEQUENCE [LARGE SCALE GENOMIC DNA]</scope>
    <source>
        <strain evidence="1 2">LMG10982</strain>
    </source>
</reference>
<comment type="caution">
    <text evidence="1">The sequence shown here is derived from an EMBL/GenBank/DDBJ whole genome shotgun (WGS) entry which is preliminary data.</text>
</comment>
<name>A0A7Y4LAF8_9BURK</name>